<accession>A0ABQ9FCD5</accession>
<gene>
    <name evidence="4" type="ORF">KUTeg_007124</name>
</gene>
<dbReference type="Proteomes" id="UP001217089">
    <property type="component" value="Unassembled WGS sequence"/>
</dbReference>
<dbReference type="InterPro" id="IPR017245">
    <property type="entry name" value="BLOC-1_complex_su-3"/>
</dbReference>
<dbReference type="PANTHER" id="PTHR31974">
    <property type="entry name" value="BIOGENESIS OF LYSOSOME-RELATED ORGANELLES COMPLEX 1 SUBUNIT 3"/>
    <property type="match status" value="1"/>
</dbReference>
<evidence type="ECO:0000313" key="4">
    <source>
        <dbReference type="EMBL" id="KAJ8314974.1"/>
    </source>
</evidence>
<evidence type="ECO:0000256" key="3">
    <source>
        <dbReference type="SAM" id="MobiDB-lite"/>
    </source>
</evidence>
<feature type="compositionally biased region" description="Basic and acidic residues" evidence="3">
    <location>
        <begin position="66"/>
        <end position="77"/>
    </location>
</feature>
<protein>
    <recommendedName>
        <fullName evidence="2">Biogenesis of lysosome-related organelles complex 1 subunit 3</fullName>
    </recommendedName>
</protein>
<feature type="region of interest" description="Disordered" evidence="3">
    <location>
        <begin position="1"/>
        <end position="92"/>
    </location>
</feature>
<dbReference type="EMBL" id="JARBDR010000337">
    <property type="protein sequence ID" value="KAJ8314974.1"/>
    <property type="molecule type" value="Genomic_DNA"/>
</dbReference>
<sequence>MILAMAAIKTVVPGEASESDDEENPVQQSNKTASATATIVSGEASESEEEEEINTSQDNVLPPLKVDTEGKGDKDDITNGEIPPSPTTPTFKTHEFKPKYDTNMALRRHIVDTVHHTYLTAAKDLSITTQQLHKSQSAIMDIQHHMRLLTNDSFNLEDKIDIITSCKLLPDITIAVTQS</sequence>
<dbReference type="Pfam" id="PF15753">
    <property type="entry name" value="BLOC1S3"/>
    <property type="match status" value="1"/>
</dbReference>
<evidence type="ECO:0000256" key="2">
    <source>
        <dbReference type="ARBA" id="ARBA00019581"/>
    </source>
</evidence>
<evidence type="ECO:0000313" key="5">
    <source>
        <dbReference type="Proteomes" id="UP001217089"/>
    </source>
</evidence>
<dbReference type="PANTHER" id="PTHR31974:SF2">
    <property type="entry name" value="BIOGENESIS OF LYSOSOME-RELATED ORGANELLES COMPLEX 1 SUBUNIT 3"/>
    <property type="match status" value="1"/>
</dbReference>
<comment type="caution">
    <text evidence="4">The sequence shown here is derived from an EMBL/GenBank/DDBJ whole genome shotgun (WGS) entry which is preliminary data.</text>
</comment>
<keyword evidence="5" id="KW-1185">Reference proteome</keyword>
<reference evidence="4 5" key="1">
    <citation type="submission" date="2022-12" db="EMBL/GenBank/DDBJ databases">
        <title>Chromosome-level genome of Tegillarca granosa.</title>
        <authorList>
            <person name="Kim J."/>
        </authorList>
    </citation>
    <scope>NUCLEOTIDE SEQUENCE [LARGE SCALE GENOMIC DNA]</scope>
    <source>
        <strain evidence="4">Teg-2019</strain>
        <tissue evidence="4">Adductor muscle</tissue>
    </source>
</reference>
<proteinExistence type="inferred from homology"/>
<organism evidence="4 5">
    <name type="scientific">Tegillarca granosa</name>
    <name type="common">Malaysian cockle</name>
    <name type="synonym">Anadara granosa</name>
    <dbReference type="NCBI Taxonomy" id="220873"/>
    <lineage>
        <taxon>Eukaryota</taxon>
        <taxon>Metazoa</taxon>
        <taxon>Spiralia</taxon>
        <taxon>Lophotrochozoa</taxon>
        <taxon>Mollusca</taxon>
        <taxon>Bivalvia</taxon>
        <taxon>Autobranchia</taxon>
        <taxon>Pteriomorphia</taxon>
        <taxon>Arcoida</taxon>
        <taxon>Arcoidea</taxon>
        <taxon>Arcidae</taxon>
        <taxon>Tegillarca</taxon>
    </lineage>
</organism>
<feature type="compositionally biased region" description="Polar residues" evidence="3">
    <location>
        <begin position="25"/>
        <end position="39"/>
    </location>
</feature>
<evidence type="ECO:0000256" key="1">
    <source>
        <dbReference type="ARBA" id="ARBA00008942"/>
    </source>
</evidence>
<comment type="similarity">
    <text evidence="1">Belongs to the BLOC1S3 family.</text>
</comment>
<name>A0ABQ9FCD5_TEGGR</name>